<organism evidence="1 2">
    <name type="scientific">Alcaligenes aquatilis</name>
    <dbReference type="NCBI Taxonomy" id="323284"/>
    <lineage>
        <taxon>Bacteria</taxon>
        <taxon>Pseudomonadati</taxon>
        <taxon>Pseudomonadota</taxon>
        <taxon>Betaproteobacteria</taxon>
        <taxon>Burkholderiales</taxon>
        <taxon>Alcaligenaceae</taxon>
        <taxon>Alcaligenes</taxon>
    </lineage>
</organism>
<gene>
    <name evidence="1" type="ORF">D3M96_15920</name>
</gene>
<dbReference type="SUPFAM" id="SSF48452">
    <property type="entry name" value="TPR-like"/>
    <property type="match status" value="1"/>
</dbReference>
<dbReference type="OrthoDB" id="7593450at2"/>
<evidence type="ECO:0000313" key="2">
    <source>
        <dbReference type="Proteomes" id="UP000268070"/>
    </source>
</evidence>
<dbReference type="Gene3D" id="1.20.58.320">
    <property type="entry name" value="TPR-like"/>
    <property type="match status" value="1"/>
</dbReference>
<dbReference type="InterPro" id="IPR010323">
    <property type="entry name" value="DUF924"/>
</dbReference>
<name>A0A3G2HXT6_9BURK</name>
<dbReference type="EMBL" id="CP032153">
    <property type="protein sequence ID" value="AYN21885.1"/>
    <property type="molecule type" value="Genomic_DNA"/>
</dbReference>
<dbReference type="Gene3D" id="1.25.40.10">
    <property type="entry name" value="Tetratricopeptide repeat domain"/>
    <property type="match status" value="1"/>
</dbReference>
<accession>A0A3G2HXT6</accession>
<dbReference type="Pfam" id="PF06041">
    <property type="entry name" value="DUF924"/>
    <property type="match status" value="1"/>
</dbReference>
<reference evidence="1 2" key="1">
    <citation type="submission" date="2018-09" db="EMBL/GenBank/DDBJ databases">
        <title>Complete genome sequence of the hydrocarbonoclastic bacterium Alcaligenes aquatilis QD168, isolated from a crude-oil polluted marine sediment of Central Chile.</title>
        <authorList>
            <person name="Duran R.E."/>
            <person name="Barra B."/>
            <person name="Salva-Serra F."/>
            <person name="Mendez V."/>
            <person name="Moore E.R.B."/>
            <person name="Seeger M."/>
        </authorList>
    </citation>
    <scope>NUCLEOTIDE SEQUENCE [LARGE SCALE GENOMIC DNA]</scope>
    <source>
        <strain evidence="1 2">QD168</strain>
    </source>
</reference>
<protein>
    <submittedName>
        <fullName evidence="1">DUF924 family protein</fullName>
    </submittedName>
</protein>
<dbReference type="InterPro" id="IPR011990">
    <property type="entry name" value="TPR-like_helical_dom_sf"/>
</dbReference>
<dbReference type="Proteomes" id="UP000268070">
    <property type="component" value="Chromosome"/>
</dbReference>
<dbReference type="KEGG" id="aaqu:D3M96_15920"/>
<dbReference type="RefSeq" id="WP_121739525.1">
    <property type="nucleotide sequence ID" value="NZ_CP032153.1"/>
</dbReference>
<proteinExistence type="predicted"/>
<sequence>MADARPNSQTVIDFWVESGPEKWFRKSDDFDQEFRERFLDWHERAARGELDDWAQTAEGAYALLILLDQFPRNSFRNTPRMYATDEKGLRIAKEMVAKGLDKQIPVERRVFCYLPYSHAENLADQQEAVRLNQEIGRPWLDHAEEHLDVVERFGRFPHRNSILGRTTTAEEQKFLEAGGFSG</sequence>
<dbReference type="AlphaFoldDB" id="A0A3G2HXT6"/>
<evidence type="ECO:0000313" key="1">
    <source>
        <dbReference type="EMBL" id="AYN21885.1"/>
    </source>
</evidence>